<dbReference type="Gene3D" id="2.60.120.590">
    <property type="entry name" value="Alpha-ketoglutarate-dependent dioxygenase AlkB-like"/>
    <property type="match status" value="1"/>
</dbReference>
<dbReference type="OrthoDB" id="412814at2759"/>
<gene>
    <name evidence="9" type="ORF">M501DRAFT_1006317</name>
</gene>
<sequence>MESSSHAASNCHDALETFRIPSLLPSFYYIPAFLTTEEQSLITQKIPPNRWTHLSHRRLQTHPSPLTATSTLLAAPLPSWLTTTASVASRFEELGVFNNSPHRAPNHVLINEYKPGEGIMPHEDGSAYAPVVATITLDAYGVLDIYSKGVARSENAREDKSPSSRIQITRIFQEPGSLLVTIGSSYRDLLHGISAVNFDETLGPSTVANWEMLSEETRRTIEEGVGRLERGTRISLTYRDVIKVSEIGRKILGLGSK</sequence>
<evidence type="ECO:0000256" key="4">
    <source>
        <dbReference type="ARBA" id="ARBA00022964"/>
    </source>
</evidence>
<evidence type="ECO:0000256" key="5">
    <source>
        <dbReference type="ARBA" id="ARBA00023002"/>
    </source>
</evidence>
<evidence type="ECO:0000256" key="3">
    <source>
        <dbReference type="ARBA" id="ARBA00022723"/>
    </source>
</evidence>
<dbReference type="InterPro" id="IPR037151">
    <property type="entry name" value="AlkB-like_sf"/>
</dbReference>
<comment type="caution">
    <text evidence="9">The sequence shown here is derived from an EMBL/GenBank/DDBJ whole genome shotgun (WGS) entry which is preliminary data.</text>
</comment>
<evidence type="ECO:0000256" key="2">
    <source>
        <dbReference type="ARBA" id="ARBA00007879"/>
    </source>
</evidence>
<comment type="similarity">
    <text evidence="2">Belongs to the alkB family.</text>
</comment>
<reference evidence="9" key="1">
    <citation type="journal article" date="2020" name="Stud. Mycol.">
        <title>101 Dothideomycetes genomes: a test case for predicting lifestyles and emergence of pathogens.</title>
        <authorList>
            <person name="Haridas S."/>
            <person name="Albert R."/>
            <person name="Binder M."/>
            <person name="Bloem J."/>
            <person name="Labutti K."/>
            <person name="Salamov A."/>
            <person name="Andreopoulos B."/>
            <person name="Baker S."/>
            <person name="Barry K."/>
            <person name="Bills G."/>
            <person name="Bluhm B."/>
            <person name="Cannon C."/>
            <person name="Castanera R."/>
            <person name="Culley D."/>
            <person name="Daum C."/>
            <person name="Ezra D."/>
            <person name="Gonzalez J."/>
            <person name="Henrissat B."/>
            <person name="Kuo A."/>
            <person name="Liang C."/>
            <person name="Lipzen A."/>
            <person name="Lutzoni F."/>
            <person name="Magnuson J."/>
            <person name="Mondo S."/>
            <person name="Nolan M."/>
            <person name="Ohm R."/>
            <person name="Pangilinan J."/>
            <person name="Park H.-J."/>
            <person name="Ramirez L."/>
            <person name="Alfaro M."/>
            <person name="Sun H."/>
            <person name="Tritt A."/>
            <person name="Yoshinaga Y."/>
            <person name="Zwiers L.-H."/>
            <person name="Turgeon B."/>
            <person name="Goodwin S."/>
            <person name="Spatafora J."/>
            <person name="Crous P."/>
            <person name="Grigoriev I."/>
        </authorList>
    </citation>
    <scope>NUCLEOTIDE SEQUENCE</scope>
    <source>
        <strain evidence="9">CBS 101060</strain>
    </source>
</reference>
<accession>A0A9P4VQF2</accession>
<dbReference type="PANTHER" id="PTHR46030:SF1">
    <property type="entry name" value="ALPHA-KETOGLUTARATE-DEPENDENT DIOXYGENASE ALKB HOMOLOG 6"/>
    <property type="match status" value="1"/>
</dbReference>
<dbReference type="GO" id="GO:0046872">
    <property type="term" value="F:metal ion binding"/>
    <property type="evidence" value="ECO:0007669"/>
    <property type="project" value="UniProtKB-KW"/>
</dbReference>
<evidence type="ECO:0000313" key="9">
    <source>
        <dbReference type="EMBL" id="KAF2837747.1"/>
    </source>
</evidence>
<keyword evidence="10" id="KW-1185">Reference proteome</keyword>
<dbReference type="Pfam" id="PF13532">
    <property type="entry name" value="2OG-FeII_Oxy_2"/>
    <property type="match status" value="1"/>
</dbReference>
<proteinExistence type="inferred from homology"/>
<dbReference type="PANTHER" id="PTHR46030">
    <property type="entry name" value="ALPHA-KETOGLUTARATE-DEPENDENT DIOXYGENASE ALKB HOMOLOG 6"/>
    <property type="match status" value="1"/>
</dbReference>
<dbReference type="InterPro" id="IPR027450">
    <property type="entry name" value="AlkB-like"/>
</dbReference>
<dbReference type="InterPro" id="IPR005123">
    <property type="entry name" value="Oxoglu/Fe-dep_dioxygenase_dom"/>
</dbReference>
<feature type="domain" description="Fe2OG dioxygenase" evidence="8">
    <location>
        <begin position="104"/>
        <end position="242"/>
    </location>
</feature>
<evidence type="ECO:0000256" key="6">
    <source>
        <dbReference type="ARBA" id="ARBA00023004"/>
    </source>
</evidence>
<evidence type="ECO:0000256" key="1">
    <source>
        <dbReference type="ARBA" id="ARBA00004123"/>
    </source>
</evidence>
<organism evidence="9 10">
    <name type="scientific">Patellaria atrata CBS 101060</name>
    <dbReference type="NCBI Taxonomy" id="1346257"/>
    <lineage>
        <taxon>Eukaryota</taxon>
        <taxon>Fungi</taxon>
        <taxon>Dikarya</taxon>
        <taxon>Ascomycota</taxon>
        <taxon>Pezizomycotina</taxon>
        <taxon>Dothideomycetes</taxon>
        <taxon>Dothideomycetes incertae sedis</taxon>
        <taxon>Patellariales</taxon>
        <taxon>Patellariaceae</taxon>
        <taxon>Patellaria</taxon>
    </lineage>
</organism>
<keyword evidence="6" id="KW-0408">Iron</keyword>
<dbReference type="GO" id="GO:0051213">
    <property type="term" value="F:dioxygenase activity"/>
    <property type="evidence" value="ECO:0007669"/>
    <property type="project" value="UniProtKB-KW"/>
</dbReference>
<dbReference type="PROSITE" id="PS51471">
    <property type="entry name" value="FE2OG_OXY"/>
    <property type="match status" value="1"/>
</dbReference>
<dbReference type="EMBL" id="MU006098">
    <property type="protein sequence ID" value="KAF2837747.1"/>
    <property type="molecule type" value="Genomic_DNA"/>
</dbReference>
<comment type="subcellular location">
    <subcellularLocation>
        <location evidence="1">Nucleus</location>
    </subcellularLocation>
</comment>
<dbReference type="GO" id="GO:0005634">
    <property type="term" value="C:nucleus"/>
    <property type="evidence" value="ECO:0007669"/>
    <property type="project" value="UniProtKB-SubCell"/>
</dbReference>
<evidence type="ECO:0000256" key="7">
    <source>
        <dbReference type="ARBA" id="ARBA00023242"/>
    </source>
</evidence>
<keyword evidence="3" id="KW-0479">Metal-binding</keyword>
<keyword evidence="4" id="KW-0223">Dioxygenase</keyword>
<dbReference type="SUPFAM" id="SSF51197">
    <property type="entry name" value="Clavaminate synthase-like"/>
    <property type="match status" value="1"/>
</dbReference>
<keyword evidence="7" id="KW-0539">Nucleus</keyword>
<dbReference type="InterPro" id="IPR032862">
    <property type="entry name" value="ALKBH6"/>
</dbReference>
<dbReference type="Proteomes" id="UP000799429">
    <property type="component" value="Unassembled WGS sequence"/>
</dbReference>
<keyword evidence="5" id="KW-0560">Oxidoreductase</keyword>
<evidence type="ECO:0000259" key="8">
    <source>
        <dbReference type="PROSITE" id="PS51471"/>
    </source>
</evidence>
<protein>
    <recommendedName>
        <fullName evidence="8">Fe2OG dioxygenase domain-containing protein</fullName>
    </recommendedName>
</protein>
<dbReference type="AlphaFoldDB" id="A0A9P4VQF2"/>
<name>A0A9P4VQF2_9PEZI</name>
<evidence type="ECO:0000313" key="10">
    <source>
        <dbReference type="Proteomes" id="UP000799429"/>
    </source>
</evidence>